<dbReference type="EMBL" id="FTOE01000002">
    <property type="protein sequence ID" value="SIS60282.1"/>
    <property type="molecule type" value="Genomic_DNA"/>
</dbReference>
<accession>A0A1N7KFB8</accession>
<keyword evidence="2" id="KW-1185">Reference proteome</keyword>
<organism evidence="1 2">
    <name type="scientific">Neptunomonas antarctica</name>
    <dbReference type="NCBI Taxonomy" id="619304"/>
    <lineage>
        <taxon>Bacteria</taxon>
        <taxon>Pseudomonadati</taxon>
        <taxon>Pseudomonadota</taxon>
        <taxon>Gammaproteobacteria</taxon>
        <taxon>Oceanospirillales</taxon>
        <taxon>Oceanospirillaceae</taxon>
        <taxon>Neptunomonas</taxon>
    </lineage>
</organism>
<dbReference type="OrthoDB" id="6115147at2"/>
<protein>
    <submittedName>
        <fullName evidence="1">Uncharacterized protein</fullName>
    </submittedName>
</protein>
<proteinExistence type="predicted"/>
<sequence>MMHIPVLNQLETRTEWISFFRRERSYAYLKTPLCLIDFQTTYLQITLLTEDMLDGRQATKFSLGSKSSIEPVWKLIKACNWQLTAIIQGLEALSFSSNARDNTFPGIDRDLSVRKFFAKDKQLLAPSLIGSLEPLCSPPELWCIKDICRLLSHQQFTHTEFMPDPAKPAPLRSILLRLLDSASDWSISEKGVSEKGGTIILSYMDKNILAIDPSFKKPAPRLKSQSLI</sequence>
<dbReference type="Proteomes" id="UP000185999">
    <property type="component" value="Unassembled WGS sequence"/>
</dbReference>
<evidence type="ECO:0000313" key="2">
    <source>
        <dbReference type="Proteomes" id="UP000185999"/>
    </source>
</evidence>
<reference evidence="2" key="1">
    <citation type="submission" date="2017-01" db="EMBL/GenBank/DDBJ databases">
        <authorList>
            <person name="Varghese N."/>
            <person name="Submissions S."/>
        </authorList>
    </citation>
    <scope>NUCLEOTIDE SEQUENCE [LARGE SCALE GENOMIC DNA]</scope>
    <source>
        <strain evidence="2">DSM 22306</strain>
    </source>
</reference>
<evidence type="ECO:0000313" key="1">
    <source>
        <dbReference type="EMBL" id="SIS60282.1"/>
    </source>
</evidence>
<gene>
    <name evidence="1" type="ORF">SAMN05421760_102399</name>
</gene>
<dbReference type="STRING" id="619304.SAMN05421760_102399"/>
<dbReference type="RefSeq" id="WP_054343333.1">
    <property type="nucleotide sequence ID" value="NZ_FTOE01000002.1"/>
</dbReference>
<dbReference type="AlphaFoldDB" id="A0A1N7KFB8"/>
<name>A0A1N7KFB8_9GAMM</name>